<protein>
    <submittedName>
        <fullName evidence="1">Uncharacterized protein</fullName>
    </submittedName>
</protein>
<gene>
    <name evidence="1" type="ORF">CP980_34375</name>
</gene>
<accession>A0A5J6JEU3</accession>
<sequence length="66" mass="7090">MVCRRVPVIVVLHRMRCTRSGRVSPGGDIIAFYTLSPADGSPSSTSQEAIVRYSRQQPGGVCGPDN</sequence>
<dbReference type="AlphaFoldDB" id="A0A5J6JEU3"/>
<name>A0A5J6JEU3_STRVI</name>
<dbReference type="EMBL" id="CP023692">
    <property type="protein sequence ID" value="QEV49459.1"/>
    <property type="molecule type" value="Genomic_DNA"/>
</dbReference>
<organism evidence="1 2">
    <name type="scientific">Streptomyces vinaceus</name>
    <dbReference type="NCBI Taxonomy" id="1960"/>
    <lineage>
        <taxon>Bacteria</taxon>
        <taxon>Bacillati</taxon>
        <taxon>Actinomycetota</taxon>
        <taxon>Actinomycetes</taxon>
        <taxon>Kitasatosporales</taxon>
        <taxon>Streptomycetaceae</taxon>
        <taxon>Streptomyces</taxon>
    </lineage>
</organism>
<reference evidence="1 2" key="1">
    <citation type="submission" date="2017-09" db="EMBL/GenBank/DDBJ databases">
        <authorList>
            <person name="Lee N."/>
            <person name="Cho B.-K."/>
        </authorList>
    </citation>
    <scope>NUCLEOTIDE SEQUENCE [LARGE SCALE GENOMIC DNA]</scope>
    <source>
        <strain evidence="1 2">ATCC 27476</strain>
    </source>
</reference>
<evidence type="ECO:0000313" key="2">
    <source>
        <dbReference type="Proteomes" id="UP000325563"/>
    </source>
</evidence>
<dbReference type="Proteomes" id="UP000325563">
    <property type="component" value="Chromosome"/>
</dbReference>
<proteinExistence type="predicted"/>
<evidence type="ECO:0000313" key="1">
    <source>
        <dbReference type="EMBL" id="QEV49459.1"/>
    </source>
</evidence>
<keyword evidence="2" id="KW-1185">Reference proteome</keyword>
<dbReference type="KEGG" id="svn:CP980_34375"/>